<reference evidence="1 2" key="1">
    <citation type="journal article" date="2015" name="Genome Biol.">
        <title>Comparative genomics of Steinernema reveals deeply conserved gene regulatory networks.</title>
        <authorList>
            <person name="Dillman A.R."/>
            <person name="Macchietto M."/>
            <person name="Porter C.F."/>
            <person name="Rogers A."/>
            <person name="Williams B."/>
            <person name="Antoshechkin I."/>
            <person name="Lee M.M."/>
            <person name="Goodwin Z."/>
            <person name="Lu X."/>
            <person name="Lewis E.E."/>
            <person name="Goodrich-Blair H."/>
            <person name="Stock S.P."/>
            <person name="Adams B.J."/>
            <person name="Sternberg P.W."/>
            <person name="Mortazavi A."/>
        </authorList>
    </citation>
    <scope>NUCLEOTIDE SEQUENCE [LARGE SCALE GENOMIC DNA]</scope>
    <source>
        <strain evidence="1 2">ALL</strain>
    </source>
</reference>
<evidence type="ECO:0000313" key="2">
    <source>
        <dbReference type="Proteomes" id="UP000298663"/>
    </source>
</evidence>
<dbReference type="EMBL" id="AZBU02000005">
    <property type="protein sequence ID" value="TKR76694.1"/>
    <property type="molecule type" value="Genomic_DNA"/>
</dbReference>
<protein>
    <recommendedName>
        <fullName evidence="3">C-type lectin domain-containing protein</fullName>
    </recommendedName>
</protein>
<evidence type="ECO:0008006" key="3">
    <source>
        <dbReference type="Google" id="ProtNLM"/>
    </source>
</evidence>
<dbReference type="InterPro" id="IPR016187">
    <property type="entry name" value="CTDL_fold"/>
</dbReference>
<keyword evidence="2" id="KW-1185">Reference proteome</keyword>
<organism evidence="1 2">
    <name type="scientific">Steinernema carpocapsae</name>
    <name type="common">Entomopathogenic nematode</name>
    <dbReference type="NCBI Taxonomy" id="34508"/>
    <lineage>
        <taxon>Eukaryota</taxon>
        <taxon>Metazoa</taxon>
        <taxon>Ecdysozoa</taxon>
        <taxon>Nematoda</taxon>
        <taxon>Chromadorea</taxon>
        <taxon>Rhabditida</taxon>
        <taxon>Tylenchina</taxon>
        <taxon>Panagrolaimomorpha</taxon>
        <taxon>Strongyloidoidea</taxon>
        <taxon>Steinernematidae</taxon>
        <taxon>Steinernema</taxon>
    </lineage>
</organism>
<accession>A0A4U5N356</accession>
<dbReference type="Gene3D" id="3.10.100.10">
    <property type="entry name" value="Mannose-Binding Protein A, subunit A"/>
    <property type="match status" value="1"/>
</dbReference>
<comment type="caution">
    <text evidence="1">The sequence shown here is derived from an EMBL/GenBank/DDBJ whole genome shotgun (WGS) entry which is preliminary data.</text>
</comment>
<proteinExistence type="predicted"/>
<dbReference type="InterPro" id="IPR016186">
    <property type="entry name" value="C-type_lectin-like/link_sf"/>
</dbReference>
<dbReference type="Proteomes" id="UP000298663">
    <property type="component" value="Unassembled WGS sequence"/>
</dbReference>
<reference evidence="1 2" key="2">
    <citation type="journal article" date="2019" name="G3 (Bethesda)">
        <title>Hybrid Assembly of the Genome of the Entomopathogenic Nematode Steinernema carpocapsae Identifies the X-Chromosome.</title>
        <authorList>
            <person name="Serra L."/>
            <person name="Macchietto M."/>
            <person name="Macias-Munoz A."/>
            <person name="McGill C.J."/>
            <person name="Rodriguez I.M."/>
            <person name="Rodriguez B."/>
            <person name="Murad R."/>
            <person name="Mortazavi A."/>
        </authorList>
    </citation>
    <scope>NUCLEOTIDE SEQUENCE [LARGE SCALE GENOMIC DNA]</scope>
    <source>
        <strain evidence="1 2">ALL</strain>
    </source>
</reference>
<dbReference type="AlphaFoldDB" id="A0A4U5N356"/>
<sequence>MGIPELLLGLQKTENEWTWTDGSEMDYDKLDEKSKKKTCENKKCRFGSMQLNGRQRFWSYVNYPRSPLLCKYEATWNIL</sequence>
<evidence type="ECO:0000313" key="1">
    <source>
        <dbReference type="EMBL" id="TKR76694.1"/>
    </source>
</evidence>
<dbReference type="SUPFAM" id="SSF56436">
    <property type="entry name" value="C-type lectin-like"/>
    <property type="match status" value="1"/>
</dbReference>
<name>A0A4U5N356_STECR</name>
<gene>
    <name evidence="1" type="ORF">L596_017802</name>
</gene>